<dbReference type="InterPro" id="IPR011200">
    <property type="entry name" value="UCP012608"/>
</dbReference>
<name>A0A6J6MXE8_9ZZZZ</name>
<dbReference type="AlphaFoldDB" id="A0A6J6MXE8"/>
<proteinExistence type="predicted"/>
<gene>
    <name evidence="2" type="ORF">UFOPK2350_00744</name>
</gene>
<organism evidence="2">
    <name type="scientific">freshwater metagenome</name>
    <dbReference type="NCBI Taxonomy" id="449393"/>
    <lineage>
        <taxon>unclassified sequences</taxon>
        <taxon>metagenomes</taxon>
        <taxon>ecological metagenomes</taxon>
    </lineage>
</organism>
<dbReference type="EMBL" id="CAEZXE010000052">
    <property type="protein sequence ID" value="CAB4677245.1"/>
    <property type="molecule type" value="Genomic_DNA"/>
</dbReference>
<protein>
    <submittedName>
        <fullName evidence="2">Unannotated protein</fullName>
    </submittedName>
</protein>
<sequence length="442" mass="49096">MPRKSAENQTALRALRNHLNPIVKQPSLPTDRALKSSSSTQKGFGRHGHFPIVLRFDRQHLTQSDTLEFVSERTAIEELSDLFLFLADNDFAGYSPTYEQLARSISTDTKLLEFVESSAHPNARRGRVPVLFFAATHDRILANPGCEIAAVYRGESDADPMTSFLELINQERGAIIENMRTRSVQTNEVGRSAALALAFGRATQDVSDSLTLFEIGPSAGLNLFIDRFHIDYTRNDKALASLGPDDSTVRLRCEVRGPNTPPLPTVGFELKARNGLDPMPIDVRSNAECRWLQACVWPGIPDRPQRLSAALDIARQSPPRLIAGDAVTDLAVSLDEIPESDHLVVFSTWALAYINADGRQTVLDTIDQRGANRDLDFITFEEPRFTPWVQPAEAGVFEHYLGEGTPTQLSLRSWRGGVCTTTALAIAHPHGRWIHWLEENHG</sequence>
<reference evidence="2" key="1">
    <citation type="submission" date="2020-05" db="EMBL/GenBank/DDBJ databases">
        <authorList>
            <person name="Chiriac C."/>
            <person name="Salcher M."/>
            <person name="Ghai R."/>
            <person name="Kavagutti S V."/>
        </authorList>
    </citation>
    <scope>NUCLEOTIDE SEQUENCE</scope>
</reference>
<evidence type="ECO:0000256" key="1">
    <source>
        <dbReference type="SAM" id="MobiDB-lite"/>
    </source>
</evidence>
<accession>A0A6J6MXE8</accession>
<evidence type="ECO:0000313" key="2">
    <source>
        <dbReference type="EMBL" id="CAB4677245.1"/>
    </source>
</evidence>
<feature type="region of interest" description="Disordered" evidence="1">
    <location>
        <begin position="23"/>
        <end position="46"/>
    </location>
</feature>
<dbReference type="Pfam" id="PF10094">
    <property type="entry name" value="DUF2332"/>
    <property type="match status" value="1"/>
</dbReference>